<evidence type="ECO:0000313" key="2">
    <source>
        <dbReference type="Proteomes" id="UP000827976"/>
    </source>
</evidence>
<evidence type="ECO:0000313" key="1">
    <source>
        <dbReference type="EMBL" id="KAH7654611.1"/>
    </source>
</evidence>
<gene>
    <name evidence="1" type="ORF">IHE45_19G153300</name>
</gene>
<sequence length="330" mass="36774">MVGKLRDIVGALKDKASQTKASLLCTTTTVTISPNLAVLRATPHNPPFDPPHPHHLSTLLSFGSSPRPIAAALLSSLTSRLLSTRNASVALKSLLALHHLFVHGAFILRDQLSTALSRPSGSRHPLHLSSFRDPSSPESWTMSSWIRWFAGVLELLLASPLFTDGHDSISSLLNPDLLSELTSLVELLLETRRSPPFPTWEANALVREVVRVVAGDSLAAKHAILFRVREVRERLGSLDYADSVELRCLLRRLEDEVIDKDELSPSDLNRGAGDSFWNEIKDVRERIGELVLKKEFDKTRVGRDRVGESDRIHIRFGFVEPSRFGSFRLY</sequence>
<accession>A0ACB7U2V7</accession>
<dbReference type="Proteomes" id="UP000827976">
    <property type="component" value="Chromosome 19"/>
</dbReference>
<name>A0ACB7U2V7_DIOAL</name>
<protein>
    <submittedName>
        <fullName evidence="1">ENTH/VHS domain-containing protein</fullName>
    </submittedName>
</protein>
<comment type="caution">
    <text evidence="1">The sequence shown here is derived from an EMBL/GenBank/DDBJ whole genome shotgun (WGS) entry which is preliminary data.</text>
</comment>
<proteinExistence type="predicted"/>
<reference evidence="2" key="1">
    <citation type="journal article" date="2022" name="Nat. Commun.">
        <title>Chromosome evolution and the genetic basis of agronomically important traits in greater yam.</title>
        <authorList>
            <person name="Bredeson J.V."/>
            <person name="Lyons J.B."/>
            <person name="Oniyinde I.O."/>
            <person name="Okereke N.R."/>
            <person name="Kolade O."/>
            <person name="Nnabue I."/>
            <person name="Nwadili C.O."/>
            <person name="Hribova E."/>
            <person name="Parker M."/>
            <person name="Nwogha J."/>
            <person name="Shu S."/>
            <person name="Carlson J."/>
            <person name="Kariba R."/>
            <person name="Muthemba S."/>
            <person name="Knop K."/>
            <person name="Barton G.J."/>
            <person name="Sherwood A.V."/>
            <person name="Lopez-Montes A."/>
            <person name="Asiedu R."/>
            <person name="Jamnadass R."/>
            <person name="Muchugi A."/>
            <person name="Goodstein D."/>
            <person name="Egesi C.N."/>
            <person name="Featherston J."/>
            <person name="Asfaw A."/>
            <person name="Simpson G.G."/>
            <person name="Dolezel J."/>
            <person name="Hendre P.S."/>
            <person name="Van Deynze A."/>
            <person name="Kumar P.L."/>
            <person name="Obidiegwu J.E."/>
            <person name="Bhattacharjee R."/>
            <person name="Rokhsar D.S."/>
        </authorList>
    </citation>
    <scope>NUCLEOTIDE SEQUENCE [LARGE SCALE GENOMIC DNA]</scope>
    <source>
        <strain evidence="2">cv. TDa95/00328</strain>
    </source>
</reference>
<organism evidence="1 2">
    <name type="scientific">Dioscorea alata</name>
    <name type="common">Purple yam</name>
    <dbReference type="NCBI Taxonomy" id="55571"/>
    <lineage>
        <taxon>Eukaryota</taxon>
        <taxon>Viridiplantae</taxon>
        <taxon>Streptophyta</taxon>
        <taxon>Embryophyta</taxon>
        <taxon>Tracheophyta</taxon>
        <taxon>Spermatophyta</taxon>
        <taxon>Magnoliopsida</taxon>
        <taxon>Liliopsida</taxon>
        <taxon>Dioscoreales</taxon>
        <taxon>Dioscoreaceae</taxon>
        <taxon>Dioscorea</taxon>
    </lineage>
</organism>
<keyword evidence="2" id="KW-1185">Reference proteome</keyword>
<dbReference type="EMBL" id="CM037029">
    <property type="protein sequence ID" value="KAH7654611.1"/>
    <property type="molecule type" value="Genomic_DNA"/>
</dbReference>